<gene>
    <name evidence="2" type="ORF">ENV17_02810</name>
</gene>
<dbReference type="EMBL" id="DTFI01000078">
    <property type="protein sequence ID" value="HGI43304.1"/>
    <property type="molecule type" value="Genomic_DNA"/>
</dbReference>
<reference evidence="2" key="1">
    <citation type="journal article" date="2020" name="mSystems">
        <title>Genome- and Community-Level Interaction Insights into Carbon Utilization and Element Cycling Functions of Hydrothermarchaeota in Hydrothermal Sediment.</title>
        <authorList>
            <person name="Zhou Z."/>
            <person name="Liu Y."/>
            <person name="Xu W."/>
            <person name="Pan J."/>
            <person name="Luo Z.H."/>
            <person name="Li M."/>
        </authorList>
    </citation>
    <scope>NUCLEOTIDE SEQUENCE [LARGE SCALE GENOMIC DNA]</scope>
    <source>
        <strain evidence="2">SpSt-735</strain>
    </source>
</reference>
<name>A0A7C4F8I6_THEPE</name>
<dbReference type="GO" id="GO:0016779">
    <property type="term" value="F:nucleotidyltransferase activity"/>
    <property type="evidence" value="ECO:0007669"/>
    <property type="project" value="InterPro"/>
</dbReference>
<dbReference type="InterPro" id="IPR002934">
    <property type="entry name" value="Polymerase_NTP_transf_dom"/>
</dbReference>
<dbReference type="AlphaFoldDB" id="A0A7C4F8I6"/>
<dbReference type="InterPro" id="IPR009185">
    <property type="entry name" value="Nucleotidl_trans"/>
</dbReference>
<organism evidence="2">
    <name type="scientific">Thermofilum pendens</name>
    <dbReference type="NCBI Taxonomy" id="2269"/>
    <lineage>
        <taxon>Archaea</taxon>
        <taxon>Thermoproteota</taxon>
        <taxon>Thermoprotei</taxon>
        <taxon>Thermofilales</taxon>
        <taxon>Thermofilaceae</taxon>
        <taxon>Thermofilum</taxon>
    </lineage>
</organism>
<protein>
    <submittedName>
        <fullName evidence="2">DNA polymerase subunit beta</fullName>
    </submittedName>
</protein>
<dbReference type="CDD" id="cd05403">
    <property type="entry name" value="NT_KNTase_like"/>
    <property type="match status" value="1"/>
</dbReference>
<sequence length="239" mass="26623">MVSKLHPVSSRDWTPVHYTAEHWALLGSLRRRASEILEALLCAKVRAVVIGSVARGDVTPTSDIDVHQDSYVPIHQVVTCLQELGFEVSWYEIVQATLNSAVKILVFIDERTTVSIPASKLSRTEEEFPLFAGCLSLDELRAGKRAAGVNKKLLLVMPTEFGHLESSILGREVEVARMLGVSVETVRERVAVRLKRVKEGRSGFYLHKVVPPDDTPERVLHSLARVNPLLARKLEGFLL</sequence>
<proteinExistence type="predicted"/>
<evidence type="ECO:0000259" key="1">
    <source>
        <dbReference type="Pfam" id="PF01909"/>
    </source>
</evidence>
<dbReference type="PIRSF" id="PIRSF005928">
    <property type="entry name" value="Nucleotidltrnsf"/>
    <property type="match status" value="1"/>
</dbReference>
<accession>A0A7C4F8I6</accession>
<dbReference type="Pfam" id="PF01909">
    <property type="entry name" value="NTP_transf_2"/>
    <property type="match status" value="1"/>
</dbReference>
<evidence type="ECO:0000313" key="2">
    <source>
        <dbReference type="EMBL" id="HGI43304.1"/>
    </source>
</evidence>
<dbReference type="SUPFAM" id="SSF81301">
    <property type="entry name" value="Nucleotidyltransferase"/>
    <property type="match status" value="1"/>
</dbReference>
<dbReference type="InterPro" id="IPR043519">
    <property type="entry name" value="NT_sf"/>
</dbReference>
<feature type="domain" description="Polymerase nucleotidyl transferase" evidence="1">
    <location>
        <begin position="33"/>
        <end position="66"/>
    </location>
</feature>
<comment type="caution">
    <text evidence="2">The sequence shown here is derived from an EMBL/GenBank/DDBJ whole genome shotgun (WGS) entry which is preliminary data.</text>
</comment>